<feature type="coiled-coil region" evidence="1">
    <location>
        <begin position="86"/>
        <end position="120"/>
    </location>
</feature>
<name>A0A4Q2B216_9LACO</name>
<gene>
    <name evidence="2" type="ORF">D6C19_00745</name>
</gene>
<dbReference type="AlphaFoldDB" id="A0A4Q2B216"/>
<evidence type="ECO:0000313" key="2">
    <source>
        <dbReference type="EMBL" id="RXV75551.1"/>
    </source>
</evidence>
<comment type="caution">
    <text evidence="2">The sequence shown here is derived from an EMBL/GenBank/DDBJ whole genome shotgun (WGS) entry which is preliminary data.</text>
</comment>
<evidence type="ECO:0000313" key="3">
    <source>
        <dbReference type="Proteomes" id="UP000289316"/>
    </source>
</evidence>
<reference evidence="2 3" key="1">
    <citation type="submission" date="2018-09" db="EMBL/GenBank/DDBJ databases">
        <title>Murine metabolic-syndrome-specific gut microbial biobank.</title>
        <authorList>
            <person name="Liu C."/>
        </authorList>
    </citation>
    <scope>NUCLEOTIDE SEQUENCE [LARGE SCALE GENOMIC DNA]</scope>
    <source>
        <strain evidence="2 3">C-30</strain>
    </source>
</reference>
<sequence>MIVMEKGACYIVQMKSRRSGVAYLRSQGRWHSLTDGVLYAMKFDSVEAARQYMKRFKTNTEYEVMKVTISLDAPLKLFNIESVGSFDAEAKKMESKEQVITELKQERARVSKRIKKLKDYEFWLEKRINNLAGGAK</sequence>
<keyword evidence="1" id="KW-0175">Coiled coil</keyword>
<proteinExistence type="predicted"/>
<dbReference type="Proteomes" id="UP000289316">
    <property type="component" value="Unassembled WGS sequence"/>
</dbReference>
<evidence type="ECO:0000256" key="1">
    <source>
        <dbReference type="SAM" id="Coils"/>
    </source>
</evidence>
<protein>
    <submittedName>
        <fullName evidence="2">Uncharacterized protein</fullName>
    </submittedName>
</protein>
<organism evidence="2 3">
    <name type="scientific">Ligilactobacillus murinus</name>
    <dbReference type="NCBI Taxonomy" id="1622"/>
    <lineage>
        <taxon>Bacteria</taxon>
        <taxon>Bacillati</taxon>
        <taxon>Bacillota</taxon>
        <taxon>Bacilli</taxon>
        <taxon>Lactobacillales</taxon>
        <taxon>Lactobacillaceae</taxon>
        <taxon>Ligilactobacillus</taxon>
    </lineage>
</organism>
<accession>A0A4Q2B216</accession>
<dbReference type="EMBL" id="QZFR01000002">
    <property type="protein sequence ID" value="RXV75551.1"/>
    <property type="molecule type" value="Genomic_DNA"/>
</dbReference>